<name>A0A182M9X1_9DIPT</name>
<reference evidence="2" key="1">
    <citation type="submission" date="2013-09" db="EMBL/GenBank/DDBJ databases">
        <title>The Genome Sequence of Anopheles culicifacies species A.</title>
        <authorList>
            <consortium name="The Broad Institute Genomics Platform"/>
            <person name="Neafsey D.E."/>
            <person name="Besansky N."/>
            <person name="Howell P."/>
            <person name="Walton C."/>
            <person name="Young S.K."/>
            <person name="Zeng Q."/>
            <person name="Gargeya S."/>
            <person name="Fitzgerald M."/>
            <person name="Haas B."/>
            <person name="Abouelleil A."/>
            <person name="Allen A.W."/>
            <person name="Alvarado L."/>
            <person name="Arachchi H.M."/>
            <person name="Berlin A.M."/>
            <person name="Chapman S.B."/>
            <person name="Gainer-Dewar J."/>
            <person name="Goldberg J."/>
            <person name="Griggs A."/>
            <person name="Gujja S."/>
            <person name="Hansen M."/>
            <person name="Howarth C."/>
            <person name="Imamovic A."/>
            <person name="Ireland A."/>
            <person name="Larimer J."/>
            <person name="McCowan C."/>
            <person name="Murphy C."/>
            <person name="Pearson M."/>
            <person name="Poon T.W."/>
            <person name="Priest M."/>
            <person name="Roberts A."/>
            <person name="Saif S."/>
            <person name="Shea T."/>
            <person name="Sisk P."/>
            <person name="Sykes S."/>
            <person name="Wortman J."/>
            <person name="Nusbaum C."/>
            <person name="Birren B."/>
        </authorList>
    </citation>
    <scope>NUCLEOTIDE SEQUENCE [LARGE SCALE GENOMIC DNA]</scope>
    <source>
        <strain evidence="2">A-37</strain>
    </source>
</reference>
<evidence type="ECO:0000313" key="2">
    <source>
        <dbReference type="Proteomes" id="UP000075883"/>
    </source>
</evidence>
<dbReference type="EnsemblMetazoa" id="ACUA013084-RA">
    <property type="protein sequence ID" value="ACUA013084-PA"/>
    <property type="gene ID" value="ACUA013084"/>
</dbReference>
<reference evidence="1" key="2">
    <citation type="submission" date="2020-05" db="UniProtKB">
        <authorList>
            <consortium name="EnsemblMetazoa"/>
        </authorList>
    </citation>
    <scope>IDENTIFICATION</scope>
    <source>
        <strain evidence="1">A-37</strain>
    </source>
</reference>
<dbReference type="EMBL" id="AXCM01011691">
    <property type="status" value="NOT_ANNOTATED_CDS"/>
    <property type="molecule type" value="Genomic_DNA"/>
</dbReference>
<dbReference type="VEuPathDB" id="VectorBase:ACUA013084"/>
<protein>
    <submittedName>
        <fullName evidence="1">Uncharacterized protein</fullName>
    </submittedName>
</protein>
<organism evidence="1 2">
    <name type="scientific">Anopheles culicifacies</name>
    <dbReference type="NCBI Taxonomy" id="139723"/>
    <lineage>
        <taxon>Eukaryota</taxon>
        <taxon>Metazoa</taxon>
        <taxon>Ecdysozoa</taxon>
        <taxon>Arthropoda</taxon>
        <taxon>Hexapoda</taxon>
        <taxon>Insecta</taxon>
        <taxon>Pterygota</taxon>
        <taxon>Neoptera</taxon>
        <taxon>Endopterygota</taxon>
        <taxon>Diptera</taxon>
        <taxon>Nematocera</taxon>
        <taxon>Culicoidea</taxon>
        <taxon>Culicidae</taxon>
        <taxon>Anophelinae</taxon>
        <taxon>Anopheles</taxon>
        <taxon>culicifacies species complex</taxon>
    </lineage>
</organism>
<sequence>MLSERKQSVQLFVRNQRCTGVVVPLSLRVTRQRKHTVTLLIYDHLLGNVLSKEVNAVIIGCQCVRSLPQMRCAIFIETVRNHNRLEGVLVFDGQIDRLHRVSVLDVALQLYQCDIVVPADVLGITDQHQTAAGQGRLKTRINLSLSGETLDPGKPTEASSRDNRNIIEQNQFVSTAHRPTICFRVCPTEPAKRGAQNFATIIVLASVNSRFEGHPFFPLKKGTQTFHHRGKRSRSGSRGRGQLLCTVLCDTVASCQWHCLRDCLATDQQRVLTVVP</sequence>
<keyword evidence="2" id="KW-1185">Reference proteome</keyword>
<accession>A0A182M9X1</accession>
<dbReference type="Proteomes" id="UP000075883">
    <property type="component" value="Unassembled WGS sequence"/>
</dbReference>
<proteinExistence type="predicted"/>
<dbReference type="AlphaFoldDB" id="A0A182M9X1"/>
<evidence type="ECO:0000313" key="1">
    <source>
        <dbReference type="EnsemblMetazoa" id="ACUA013084-PA"/>
    </source>
</evidence>